<name>A0A239A650_9ACTN</name>
<dbReference type="GO" id="GO:0005737">
    <property type="term" value="C:cytoplasm"/>
    <property type="evidence" value="ECO:0007669"/>
    <property type="project" value="TreeGrafter"/>
</dbReference>
<dbReference type="PANTHER" id="PTHR45527">
    <property type="entry name" value="NONRIBOSOMAL PEPTIDE SYNTHETASE"/>
    <property type="match status" value="1"/>
</dbReference>
<dbReference type="SUPFAM" id="SSF52777">
    <property type="entry name" value="CoA-dependent acyltransferases"/>
    <property type="match status" value="2"/>
</dbReference>
<dbReference type="Gene3D" id="3.30.559.30">
    <property type="entry name" value="Nonribosomal peptide synthetase, condensation domain"/>
    <property type="match status" value="1"/>
</dbReference>
<accession>A0A239A650</accession>
<dbReference type="GO" id="GO:0044550">
    <property type="term" value="P:secondary metabolite biosynthetic process"/>
    <property type="evidence" value="ECO:0007669"/>
    <property type="project" value="TreeGrafter"/>
</dbReference>
<dbReference type="GO" id="GO:0008610">
    <property type="term" value="P:lipid biosynthetic process"/>
    <property type="evidence" value="ECO:0007669"/>
    <property type="project" value="UniProtKB-ARBA"/>
</dbReference>
<gene>
    <name evidence="3" type="ORF">SAMN05216276_1001145</name>
</gene>
<evidence type="ECO:0000256" key="1">
    <source>
        <dbReference type="SAM" id="MobiDB-lite"/>
    </source>
</evidence>
<dbReference type="EMBL" id="FZOD01000001">
    <property type="protein sequence ID" value="SNR90912.1"/>
    <property type="molecule type" value="Genomic_DNA"/>
</dbReference>
<protein>
    <submittedName>
        <fullName evidence="3">Condensation domain-containing protein</fullName>
    </submittedName>
</protein>
<organism evidence="3 4">
    <name type="scientific">Streptosporangium subroseum</name>
    <dbReference type="NCBI Taxonomy" id="106412"/>
    <lineage>
        <taxon>Bacteria</taxon>
        <taxon>Bacillati</taxon>
        <taxon>Actinomycetota</taxon>
        <taxon>Actinomycetes</taxon>
        <taxon>Streptosporangiales</taxon>
        <taxon>Streptosporangiaceae</taxon>
        <taxon>Streptosporangium</taxon>
    </lineage>
</organism>
<dbReference type="GO" id="GO:0003824">
    <property type="term" value="F:catalytic activity"/>
    <property type="evidence" value="ECO:0007669"/>
    <property type="project" value="InterPro"/>
</dbReference>
<evidence type="ECO:0000259" key="2">
    <source>
        <dbReference type="Pfam" id="PF00668"/>
    </source>
</evidence>
<dbReference type="GO" id="GO:0043041">
    <property type="term" value="P:amino acid activation for nonribosomal peptide biosynthetic process"/>
    <property type="evidence" value="ECO:0007669"/>
    <property type="project" value="TreeGrafter"/>
</dbReference>
<evidence type="ECO:0000313" key="4">
    <source>
        <dbReference type="Proteomes" id="UP000198282"/>
    </source>
</evidence>
<keyword evidence="4" id="KW-1185">Reference proteome</keyword>
<proteinExistence type="predicted"/>
<dbReference type="InterPro" id="IPR001242">
    <property type="entry name" value="Condensation_dom"/>
</dbReference>
<dbReference type="PANTHER" id="PTHR45527:SF1">
    <property type="entry name" value="FATTY ACID SYNTHASE"/>
    <property type="match status" value="1"/>
</dbReference>
<dbReference type="GO" id="GO:0031177">
    <property type="term" value="F:phosphopantetheine binding"/>
    <property type="evidence" value="ECO:0007669"/>
    <property type="project" value="TreeGrafter"/>
</dbReference>
<sequence>MDDGTAVVEFTGARGGVAPLTWGQSSIWRLTTWRADGDSYFNMPWTLPVYGRRDLDTVLGALRRLLERHETLRTNFRRSPGGMVQHVTREGRLTVRVVDGGHARPLTAARELAAGLAAAAFDYEAELPVRCAVVTIGGRPRAVAFGLSHLAADGGALGLLAADWRDLLSGNEPPEPTWQPMDQAAFEREGPGAVRGERAVRYWQAVLEKAPAFMFDYPRHPAGEPRFIRILMRSVALGAAADTLAARWSVSTASVLTTASAVLLSTLTGHRRIAMQLIGANRHDPRIGALVGPAAQDGIFMLELPGGTLAEATRIGHRQALTAYRHAHYEPLGLMAMREEVGRRRGGPIDLSAYFNDTRGGGDWPDLPALDQPGDPAAIAALTGRTTFAPAGSWDHVDATTVQFIIGPARETCELHLLADTAYLPRTTVHTLLRGMETLLVRAVAEDVPLDAVAALCGITPVDRPPGWERSQPDPAGEASEASGPARAGGDRAHGETAEASGPVVAEAVGG</sequence>
<dbReference type="Gene3D" id="3.30.559.10">
    <property type="entry name" value="Chloramphenicol acetyltransferase-like domain"/>
    <property type="match status" value="1"/>
</dbReference>
<dbReference type="Proteomes" id="UP000198282">
    <property type="component" value="Unassembled WGS sequence"/>
</dbReference>
<feature type="domain" description="Condensation" evidence="2">
    <location>
        <begin position="17"/>
        <end position="293"/>
    </location>
</feature>
<reference evidence="3 4" key="1">
    <citation type="submission" date="2017-06" db="EMBL/GenBank/DDBJ databases">
        <authorList>
            <person name="Kim H.J."/>
            <person name="Triplett B.A."/>
        </authorList>
    </citation>
    <scope>NUCLEOTIDE SEQUENCE [LARGE SCALE GENOMIC DNA]</scope>
    <source>
        <strain evidence="3 4">CGMCC 4.2132</strain>
    </source>
</reference>
<dbReference type="Pfam" id="PF00668">
    <property type="entry name" value="Condensation"/>
    <property type="match status" value="1"/>
</dbReference>
<feature type="region of interest" description="Disordered" evidence="1">
    <location>
        <begin position="461"/>
        <end position="511"/>
    </location>
</feature>
<dbReference type="InterPro" id="IPR023213">
    <property type="entry name" value="CAT-like_dom_sf"/>
</dbReference>
<evidence type="ECO:0000313" key="3">
    <source>
        <dbReference type="EMBL" id="SNR90912.1"/>
    </source>
</evidence>
<dbReference type="AlphaFoldDB" id="A0A239A650"/>